<dbReference type="EMBL" id="KB632225">
    <property type="protein sequence ID" value="ERL90278.1"/>
    <property type="molecule type" value="Genomic_DNA"/>
</dbReference>
<organism evidence="1 2">
    <name type="scientific">Dendroctonus ponderosae</name>
    <name type="common">Mountain pine beetle</name>
    <dbReference type="NCBI Taxonomy" id="77166"/>
    <lineage>
        <taxon>Eukaryota</taxon>
        <taxon>Metazoa</taxon>
        <taxon>Ecdysozoa</taxon>
        <taxon>Arthropoda</taxon>
        <taxon>Hexapoda</taxon>
        <taxon>Insecta</taxon>
        <taxon>Pterygota</taxon>
        <taxon>Neoptera</taxon>
        <taxon>Endopterygota</taxon>
        <taxon>Coleoptera</taxon>
        <taxon>Polyphaga</taxon>
        <taxon>Cucujiformia</taxon>
        <taxon>Curculionidae</taxon>
        <taxon>Scolytinae</taxon>
        <taxon>Dendroctonus</taxon>
    </lineage>
</organism>
<gene>
    <name evidence="1" type="ORF">D910_07630</name>
</gene>
<dbReference type="AlphaFoldDB" id="U4UD80"/>
<sequence>MLEGALSKTQQHPILDLHTLTVLWLINSGCNVEECLLEGNEMAGVNFGAFLPTDQKVLRLLLEAGAVEQHDVAGCDYESQWLNIKATVEDKEAKTAEPDNIEDPFYRNKD</sequence>
<evidence type="ECO:0000313" key="2">
    <source>
        <dbReference type="Proteomes" id="UP000030742"/>
    </source>
</evidence>
<evidence type="ECO:0000313" key="1">
    <source>
        <dbReference type="EMBL" id="ERL90278.1"/>
    </source>
</evidence>
<protein>
    <submittedName>
        <fullName evidence="1">Uncharacterized protein</fullName>
    </submittedName>
</protein>
<name>U4UD80_DENPD</name>
<dbReference type="OrthoDB" id="427518at2759"/>
<dbReference type="Proteomes" id="UP000030742">
    <property type="component" value="Unassembled WGS sequence"/>
</dbReference>
<reference evidence="1 2" key="1">
    <citation type="journal article" date="2013" name="Genome Biol.">
        <title>Draft genome of the mountain pine beetle, Dendroctonus ponderosae Hopkins, a major forest pest.</title>
        <authorList>
            <person name="Keeling C.I."/>
            <person name="Yuen M.M."/>
            <person name="Liao N.Y."/>
            <person name="Docking T.R."/>
            <person name="Chan S.K."/>
            <person name="Taylor G.A."/>
            <person name="Palmquist D.L."/>
            <person name="Jackman S.D."/>
            <person name="Nguyen A."/>
            <person name="Li M."/>
            <person name="Henderson H."/>
            <person name="Janes J.K."/>
            <person name="Zhao Y."/>
            <person name="Pandoh P."/>
            <person name="Moore R."/>
            <person name="Sperling F.A."/>
            <person name="Huber D.P."/>
            <person name="Birol I."/>
            <person name="Jones S.J."/>
            <person name="Bohlmann J."/>
        </authorList>
    </citation>
    <scope>NUCLEOTIDE SEQUENCE</scope>
</reference>
<accession>U4UD80</accession>
<proteinExistence type="predicted"/>